<sequence>MSSVRGRRGASPADGHRGSGRTSRATGRVPRVHTTRPVRTGLRSGASSRPGQRRTDRRPERRPSGPSVRRRPLFTGRAVLLVGLLLLLALTLAGPIRQYLAGQAELAQLAAEGRELDQRAADLEAQLDRQSDPAYAERQARERLAYVLPGDRLVIVVDGEAVEGDAGTLAAAAGTPEPRSWYEGLMESVAIADGDDEAAGEPRDGGAGE</sequence>
<evidence type="ECO:0000313" key="3">
    <source>
        <dbReference type="EMBL" id="NEK85488.1"/>
    </source>
</evidence>
<dbReference type="InterPro" id="IPR007060">
    <property type="entry name" value="FtsL/DivIC"/>
</dbReference>
<feature type="region of interest" description="Disordered" evidence="1">
    <location>
        <begin position="1"/>
        <end position="70"/>
    </location>
</feature>
<accession>A0A6L9W0J9</accession>
<keyword evidence="2" id="KW-0812">Transmembrane</keyword>
<dbReference type="Pfam" id="PF04977">
    <property type="entry name" value="DivIC"/>
    <property type="match status" value="1"/>
</dbReference>
<feature type="compositionally biased region" description="Basic and acidic residues" evidence="1">
    <location>
        <begin position="53"/>
        <end position="63"/>
    </location>
</feature>
<dbReference type="EMBL" id="JAAGWG010000008">
    <property type="protein sequence ID" value="NEK85488.1"/>
    <property type="molecule type" value="Genomic_DNA"/>
</dbReference>
<keyword evidence="2" id="KW-1133">Transmembrane helix</keyword>
<comment type="caution">
    <text evidence="3">The sequence shown here is derived from an EMBL/GenBank/DDBJ whole genome shotgun (WGS) entry which is preliminary data.</text>
</comment>
<protein>
    <submittedName>
        <fullName evidence="3">Septum formation initiator family protein</fullName>
    </submittedName>
</protein>
<feature type="transmembrane region" description="Helical" evidence="2">
    <location>
        <begin position="78"/>
        <end position="96"/>
    </location>
</feature>
<evidence type="ECO:0000256" key="2">
    <source>
        <dbReference type="SAM" id="Phobius"/>
    </source>
</evidence>
<name>A0A6L9W0J9_9ACTN</name>
<feature type="compositionally biased region" description="Low complexity" evidence="1">
    <location>
        <begin position="20"/>
        <end position="29"/>
    </location>
</feature>
<evidence type="ECO:0000313" key="4">
    <source>
        <dbReference type="Proteomes" id="UP000479241"/>
    </source>
</evidence>
<dbReference type="AlphaFoldDB" id="A0A6L9W0J9"/>
<organism evidence="3 4">
    <name type="scientific">Blastococcus saxobsidens</name>
    <dbReference type="NCBI Taxonomy" id="138336"/>
    <lineage>
        <taxon>Bacteria</taxon>
        <taxon>Bacillati</taxon>
        <taxon>Actinomycetota</taxon>
        <taxon>Actinomycetes</taxon>
        <taxon>Geodermatophilales</taxon>
        <taxon>Geodermatophilaceae</taxon>
        <taxon>Blastococcus</taxon>
    </lineage>
</organism>
<gene>
    <name evidence="3" type="ORF">GCU60_06900</name>
</gene>
<keyword evidence="2" id="KW-0472">Membrane</keyword>
<evidence type="ECO:0000256" key="1">
    <source>
        <dbReference type="SAM" id="MobiDB-lite"/>
    </source>
</evidence>
<proteinExistence type="predicted"/>
<reference evidence="3 4" key="1">
    <citation type="submission" date="2019-12" db="EMBL/GenBank/DDBJ databases">
        <title>the WGS of Blastococcus saxobsidens 67B17.</title>
        <authorList>
            <person name="Jiang Z."/>
        </authorList>
    </citation>
    <scope>NUCLEOTIDE SEQUENCE [LARGE SCALE GENOMIC DNA]</scope>
    <source>
        <strain evidence="3 4">67B17</strain>
    </source>
</reference>
<dbReference type="RefSeq" id="WP_163203536.1">
    <property type="nucleotide sequence ID" value="NZ_JAAGWG010000008.1"/>
</dbReference>
<dbReference type="Proteomes" id="UP000479241">
    <property type="component" value="Unassembled WGS sequence"/>
</dbReference>